<dbReference type="RefSeq" id="WP_146502257.1">
    <property type="nucleotide sequence ID" value="NZ_SJPG01000001.1"/>
</dbReference>
<comment type="caution">
    <text evidence="1">The sequence shown here is derived from an EMBL/GenBank/DDBJ whole genome shotgun (WGS) entry which is preliminary data.</text>
</comment>
<organism evidence="1 2">
    <name type="scientific">Rubinisphaera italica</name>
    <dbReference type="NCBI Taxonomy" id="2527969"/>
    <lineage>
        <taxon>Bacteria</taxon>
        <taxon>Pseudomonadati</taxon>
        <taxon>Planctomycetota</taxon>
        <taxon>Planctomycetia</taxon>
        <taxon>Planctomycetales</taxon>
        <taxon>Planctomycetaceae</taxon>
        <taxon>Rubinisphaera</taxon>
    </lineage>
</organism>
<dbReference type="EMBL" id="SJPG01000001">
    <property type="protein sequence ID" value="TWT60102.1"/>
    <property type="molecule type" value="Genomic_DNA"/>
</dbReference>
<dbReference type="AlphaFoldDB" id="A0A5C5XDV7"/>
<reference evidence="1 2" key="1">
    <citation type="submission" date="2019-02" db="EMBL/GenBank/DDBJ databases">
        <title>Deep-cultivation of Planctomycetes and their phenomic and genomic characterization uncovers novel biology.</title>
        <authorList>
            <person name="Wiegand S."/>
            <person name="Jogler M."/>
            <person name="Boedeker C."/>
            <person name="Pinto D."/>
            <person name="Vollmers J."/>
            <person name="Rivas-Marin E."/>
            <person name="Kohn T."/>
            <person name="Peeters S.H."/>
            <person name="Heuer A."/>
            <person name="Rast P."/>
            <person name="Oberbeckmann S."/>
            <person name="Bunk B."/>
            <person name="Jeske O."/>
            <person name="Meyerdierks A."/>
            <person name="Storesund J.E."/>
            <person name="Kallscheuer N."/>
            <person name="Luecker S."/>
            <person name="Lage O.M."/>
            <person name="Pohl T."/>
            <person name="Merkel B.J."/>
            <person name="Hornburger P."/>
            <person name="Mueller R.-W."/>
            <person name="Bruemmer F."/>
            <person name="Labrenz M."/>
            <person name="Spormann A.M."/>
            <person name="Op Den Camp H."/>
            <person name="Overmann J."/>
            <person name="Amann R."/>
            <person name="Jetten M.S.M."/>
            <person name="Mascher T."/>
            <person name="Medema M.H."/>
            <person name="Devos D.P."/>
            <person name="Kaster A.-K."/>
            <person name="Ovreas L."/>
            <person name="Rohde M."/>
            <person name="Galperin M.Y."/>
            <person name="Jogler C."/>
        </authorList>
    </citation>
    <scope>NUCLEOTIDE SEQUENCE [LARGE SCALE GENOMIC DNA]</scope>
    <source>
        <strain evidence="1 2">Pan54</strain>
    </source>
</reference>
<evidence type="ECO:0000313" key="1">
    <source>
        <dbReference type="EMBL" id="TWT60102.1"/>
    </source>
</evidence>
<gene>
    <name evidence="1" type="ORF">Pan54_08150</name>
</gene>
<keyword evidence="2" id="KW-1185">Reference proteome</keyword>
<protein>
    <recommendedName>
        <fullName evidence="3">Phospholipase C/D domain-containing protein</fullName>
    </recommendedName>
</protein>
<name>A0A5C5XDV7_9PLAN</name>
<proteinExistence type="predicted"/>
<evidence type="ECO:0008006" key="3">
    <source>
        <dbReference type="Google" id="ProtNLM"/>
    </source>
</evidence>
<dbReference type="OrthoDB" id="269293at2"/>
<evidence type="ECO:0000313" key="2">
    <source>
        <dbReference type="Proteomes" id="UP000316095"/>
    </source>
</evidence>
<sequence length="238" mass="27718">MNFFAHGIAFLDNPYFVAGTATPDWLSVADRPVRIRARLIDRYNEDQNRASPIAIATTEETSFISGARQHLMDDDWFHNQRAFLEISMQLGKMFREALGPDDNFRAGFLGHIVTEMLLDRVLIEQRPQLLDRYYESLAELDYDFVQETVCKIATRPTDRLSALLPRFVQEGFLYDYLNEKKLLFRLNQVMRRVKLPMLSDDFENVLARSYRIVEQRHREMLPVHVLGTLDTNSPGESV</sequence>
<accession>A0A5C5XDV7</accession>
<dbReference type="Proteomes" id="UP000316095">
    <property type="component" value="Unassembled WGS sequence"/>
</dbReference>